<feature type="region of interest" description="Disordered" evidence="4">
    <location>
        <begin position="67"/>
        <end position="93"/>
    </location>
</feature>
<evidence type="ECO:0000259" key="5">
    <source>
        <dbReference type="PROSITE" id="PS50943"/>
    </source>
</evidence>
<accession>A0A4Q0RXA3</accession>
<evidence type="ECO:0000256" key="3">
    <source>
        <dbReference type="ARBA" id="ARBA00023163"/>
    </source>
</evidence>
<dbReference type="CDD" id="cd00093">
    <property type="entry name" value="HTH_XRE"/>
    <property type="match status" value="1"/>
</dbReference>
<dbReference type="PANTHER" id="PTHR46797:SF23">
    <property type="entry name" value="HTH-TYPE TRANSCRIPTIONAL REGULATOR SUTR"/>
    <property type="match status" value="1"/>
</dbReference>
<evidence type="ECO:0000256" key="2">
    <source>
        <dbReference type="ARBA" id="ARBA00023125"/>
    </source>
</evidence>
<keyword evidence="3" id="KW-0804">Transcription</keyword>
<dbReference type="InterPro" id="IPR001387">
    <property type="entry name" value="Cro/C1-type_HTH"/>
</dbReference>
<evidence type="ECO:0000313" key="6">
    <source>
        <dbReference type="EMBL" id="RXH23642.1"/>
    </source>
</evidence>
<dbReference type="GO" id="GO:0003700">
    <property type="term" value="F:DNA-binding transcription factor activity"/>
    <property type="evidence" value="ECO:0007669"/>
    <property type="project" value="TreeGrafter"/>
</dbReference>
<gene>
    <name evidence="6" type="ORF">XH94_36665</name>
</gene>
<keyword evidence="1" id="KW-0805">Transcription regulation</keyword>
<dbReference type="AlphaFoldDB" id="A0A4Q0RXA3"/>
<dbReference type="PROSITE" id="PS50943">
    <property type="entry name" value="HTH_CROC1"/>
    <property type="match status" value="1"/>
</dbReference>
<dbReference type="Proteomes" id="UP000290565">
    <property type="component" value="Unassembled WGS sequence"/>
</dbReference>
<name>A0A4Q0RXA3_9BRAD</name>
<proteinExistence type="predicted"/>
<dbReference type="GO" id="GO:0003677">
    <property type="term" value="F:DNA binding"/>
    <property type="evidence" value="ECO:0007669"/>
    <property type="project" value="UniProtKB-KW"/>
</dbReference>
<dbReference type="RefSeq" id="WP_128947482.1">
    <property type="nucleotide sequence ID" value="NZ_LBJM01000200.1"/>
</dbReference>
<evidence type="ECO:0000256" key="1">
    <source>
        <dbReference type="ARBA" id="ARBA00023015"/>
    </source>
</evidence>
<dbReference type="SMART" id="SM00530">
    <property type="entry name" value="HTH_XRE"/>
    <property type="match status" value="1"/>
</dbReference>
<dbReference type="InterPro" id="IPR010982">
    <property type="entry name" value="Lambda_DNA-bd_dom_sf"/>
</dbReference>
<dbReference type="PANTHER" id="PTHR46797">
    <property type="entry name" value="HTH-TYPE TRANSCRIPTIONAL REGULATOR"/>
    <property type="match status" value="1"/>
</dbReference>
<dbReference type="Pfam" id="PF01381">
    <property type="entry name" value="HTH_3"/>
    <property type="match status" value="1"/>
</dbReference>
<feature type="domain" description="HTH cro/C1-type" evidence="5">
    <location>
        <begin position="11"/>
        <end position="65"/>
    </location>
</feature>
<evidence type="ECO:0000256" key="4">
    <source>
        <dbReference type="SAM" id="MobiDB-lite"/>
    </source>
</evidence>
<evidence type="ECO:0000313" key="7">
    <source>
        <dbReference type="Proteomes" id="UP000290565"/>
    </source>
</evidence>
<sequence>MNARALVAWNVRRIRVDRGIPQEQLAYDAGIDRSYLGGIEQQKKNPSIDLLDRIAKTLDIQLSELFAEPAKGATPPKPMARGRKPTRPSRNRT</sequence>
<dbReference type="GO" id="GO:0005829">
    <property type="term" value="C:cytosol"/>
    <property type="evidence" value="ECO:0007669"/>
    <property type="project" value="TreeGrafter"/>
</dbReference>
<dbReference type="SUPFAM" id="SSF47413">
    <property type="entry name" value="lambda repressor-like DNA-binding domains"/>
    <property type="match status" value="1"/>
</dbReference>
<keyword evidence="2" id="KW-0238">DNA-binding</keyword>
<dbReference type="EMBL" id="LBJM01000200">
    <property type="protein sequence ID" value="RXH23642.1"/>
    <property type="molecule type" value="Genomic_DNA"/>
</dbReference>
<dbReference type="InterPro" id="IPR050807">
    <property type="entry name" value="TransReg_Diox_bact_type"/>
</dbReference>
<dbReference type="Gene3D" id="1.10.260.40">
    <property type="entry name" value="lambda repressor-like DNA-binding domains"/>
    <property type="match status" value="1"/>
</dbReference>
<comment type="caution">
    <text evidence="6">The sequence shown here is derived from an EMBL/GenBank/DDBJ whole genome shotgun (WGS) entry which is preliminary data.</text>
</comment>
<feature type="compositionally biased region" description="Basic residues" evidence="4">
    <location>
        <begin position="80"/>
        <end position="93"/>
    </location>
</feature>
<reference evidence="6 7" key="1">
    <citation type="submission" date="2015-04" db="EMBL/GenBank/DDBJ databases">
        <title>Comparative genomics of rhizobia nodulating Arachis hypogaea in China.</title>
        <authorList>
            <person name="Li Y."/>
        </authorList>
    </citation>
    <scope>NUCLEOTIDE SEQUENCE [LARGE SCALE GENOMIC DNA]</scope>
    <source>
        <strain evidence="6 7">CCBAU 51787</strain>
    </source>
</reference>
<protein>
    <submittedName>
        <fullName evidence="6">XRE family transcriptional regulator</fullName>
    </submittedName>
</protein>
<organism evidence="6 7">
    <name type="scientific">Bradyrhizobium zhanjiangense</name>
    <dbReference type="NCBI Taxonomy" id="1325107"/>
    <lineage>
        <taxon>Bacteria</taxon>
        <taxon>Pseudomonadati</taxon>
        <taxon>Pseudomonadota</taxon>
        <taxon>Alphaproteobacteria</taxon>
        <taxon>Hyphomicrobiales</taxon>
        <taxon>Nitrobacteraceae</taxon>
        <taxon>Bradyrhizobium</taxon>
    </lineage>
</organism>